<dbReference type="AlphaFoldDB" id="A0A9J6BZM4"/>
<gene>
    <name evidence="2" type="ORF">PVAND_004968</name>
</gene>
<organism evidence="2 3">
    <name type="scientific">Polypedilum vanderplanki</name>
    <name type="common">Sleeping chironomid midge</name>
    <dbReference type="NCBI Taxonomy" id="319348"/>
    <lineage>
        <taxon>Eukaryota</taxon>
        <taxon>Metazoa</taxon>
        <taxon>Ecdysozoa</taxon>
        <taxon>Arthropoda</taxon>
        <taxon>Hexapoda</taxon>
        <taxon>Insecta</taxon>
        <taxon>Pterygota</taxon>
        <taxon>Neoptera</taxon>
        <taxon>Endopterygota</taxon>
        <taxon>Diptera</taxon>
        <taxon>Nematocera</taxon>
        <taxon>Chironomoidea</taxon>
        <taxon>Chironomidae</taxon>
        <taxon>Chironominae</taxon>
        <taxon>Polypedilum</taxon>
        <taxon>Polypedilum</taxon>
    </lineage>
</organism>
<dbReference type="Proteomes" id="UP001107558">
    <property type="component" value="Chromosome 2"/>
</dbReference>
<feature type="signal peptide" evidence="1">
    <location>
        <begin position="1"/>
        <end position="16"/>
    </location>
</feature>
<evidence type="ECO:0000313" key="3">
    <source>
        <dbReference type="Proteomes" id="UP001107558"/>
    </source>
</evidence>
<name>A0A9J6BZM4_POLVA</name>
<keyword evidence="1" id="KW-0732">Signal</keyword>
<comment type="caution">
    <text evidence="2">The sequence shown here is derived from an EMBL/GenBank/DDBJ whole genome shotgun (WGS) entry which is preliminary data.</text>
</comment>
<protein>
    <recommendedName>
        <fullName evidence="4">Glycine rich protein</fullName>
    </recommendedName>
</protein>
<accession>A0A9J6BZM4</accession>
<keyword evidence="3" id="KW-1185">Reference proteome</keyword>
<evidence type="ECO:0000256" key="1">
    <source>
        <dbReference type="SAM" id="SignalP"/>
    </source>
</evidence>
<reference evidence="2" key="1">
    <citation type="submission" date="2021-03" db="EMBL/GenBank/DDBJ databases">
        <title>Chromosome level genome of the anhydrobiotic midge Polypedilum vanderplanki.</title>
        <authorList>
            <person name="Yoshida Y."/>
            <person name="Kikawada T."/>
            <person name="Gusev O."/>
        </authorList>
    </citation>
    <scope>NUCLEOTIDE SEQUENCE</scope>
    <source>
        <strain evidence="2">NIAS01</strain>
        <tissue evidence="2">Whole body or cell culture</tissue>
    </source>
</reference>
<evidence type="ECO:0008006" key="4">
    <source>
        <dbReference type="Google" id="ProtNLM"/>
    </source>
</evidence>
<evidence type="ECO:0000313" key="2">
    <source>
        <dbReference type="EMBL" id="KAG5675029.1"/>
    </source>
</evidence>
<feature type="chain" id="PRO_5039912005" description="Glycine rich protein" evidence="1">
    <location>
        <begin position="17"/>
        <end position="98"/>
    </location>
</feature>
<proteinExistence type="predicted"/>
<sequence>MKILILFVFCVIVTLAKPVEEVVNNKEVDTSLLALEDLELKTPVTEDDSSLNREKRWHRRGWGGGFHRGYGWGRGYYGGGWGHYGGWGRRWGGYGWGR</sequence>
<dbReference type="EMBL" id="JADBJN010000002">
    <property type="protein sequence ID" value="KAG5675029.1"/>
    <property type="molecule type" value="Genomic_DNA"/>
</dbReference>